<evidence type="ECO:0000313" key="2">
    <source>
        <dbReference type="EMBL" id="MBB5513943.1"/>
    </source>
</evidence>
<feature type="region of interest" description="Disordered" evidence="1">
    <location>
        <begin position="267"/>
        <end position="286"/>
    </location>
</feature>
<evidence type="ECO:0000256" key="1">
    <source>
        <dbReference type="SAM" id="MobiDB-lite"/>
    </source>
</evidence>
<dbReference type="RefSeq" id="WP_183666919.1">
    <property type="nucleotide sequence ID" value="NZ_BAAARH010000011.1"/>
</dbReference>
<name>A0A7W8TXW6_9MICC</name>
<organism evidence="2 3">
    <name type="scientific">Neomicrococcus aestuarii</name>
    <dbReference type="NCBI Taxonomy" id="556325"/>
    <lineage>
        <taxon>Bacteria</taxon>
        <taxon>Bacillati</taxon>
        <taxon>Actinomycetota</taxon>
        <taxon>Actinomycetes</taxon>
        <taxon>Micrococcales</taxon>
        <taxon>Micrococcaceae</taxon>
        <taxon>Neomicrococcus</taxon>
    </lineage>
</organism>
<dbReference type="AlphaFoldDB" id="A0A7W8TXW6"/>
<comment type="caution">
    <text evidence="2">The sequence shown here is derived from an EMBL/GenBank/DDBJ whole genome shotgun (WGS) entry which is preliminary data.</text>
</comment>
<reference evidence="2 3" key="1">
    <citation type="submission" date="2020-08" db="EMBL/GenBank/DDBJ databases">
        <title>Sequencing the genomes of 1000 actinobacteria strains.</title>
        <authorList>
            <person name="Klenk H.-P."/>
        </authorList>
    </citation>
    <scope>NUCLEOTIDE SEQUENCE [LARGE SCALE GENOMIC DNA]</scope>
    <source>
        <strain evidence="2 3">DSM 105783</strain>
    </source>
</reference>
<evidence type="ECO:0000313" key="3">
    <source>
        <dbReference type="Proteomes" id="UP000580797"/>
    </source>
</evidence>
<accession>A0A7W8TXW6</accession>
<feature type="compositionally biased region" description="Basic residues" evidence="1">
    <location>
        <begin position="267"/>
        <end position="281"/>
    </location>
</feature>
<dbReference type="EMBL" id="JACHDR010000002">
    <property type="protein sequence ID" value="MBB5513943.1"/>
    <property type="molecule type" value="Genomic_DNA"/>
</dbReference>
<sequence length="622" mass="67895">MSPRDRVRIASTDPTGAVLNEYASTYACAAEPPPTVWAVNLADDDGLFRLIAFDFDAGQDPARAAHDADGLSERLERLGIEHVLCASGPSGGRHIWLSLAEPATPDLVKALSIAVKRAYPSLDRTPLTNPATGCCRPPGAPHRNGGVSTVIRGHEWDLASPWVTVSQLLELTEELNREHPAPGVTQIRAEAGPLPVDAQGHLYLPGPRRALPTGSQEALNTRIEATQDASTILWTVLIGAAAARWHYNDVLQHLRTAPGLEHARTLRGHTAHSARRQRPRHGSQSPEAILAAEWRRAVTHVATTPRQAGEDPTFEPRAQHIAELVETIQDRATASPGRWNTGGGPADRRVLDALCLLALQAVQPIIEADIRRLALITGIGRETARTSLIRLSQDGWITRTEEASGPHGASWTIDPQDTIHNQPDHTRPQAVTRAEGAGAAHRNLLLTELTDKLHASNHDAFTGNGSLSLHLGNVYALVAEERTLPQLTRLTGQTTLETLKNLSELQSVQLIKRTINGWTQTSSRNLDQLARNRGTAGRLNERAKTYLAERILWAWWQQEHQWMTTPGTKSRRTPLGQTTLALGPILDAYPIYPRSARHRADHHAARQALKAGALQHLIPTAA</sequence>
<dbReference type="Proteomes" id="UP000580797">
    <property type="component" value="Unassembled WGS sequence"/>
</dbReference>
<protein>
    <recommendedName>
        <fullName evidence="4">DNA primase/polymerase bifunctional N-terminal domain-containing protein</fullName>
    </recommendedName>
</protein>
<gene>
    <name evidence="2" type="ORF">HD598_002690</name>
</gene>
<proteinExistence type="predicted"/>
<evidence type="ECO:0008006" key="4">
    <source>
        <dbReference type="Google" id="ProtNLM"/>
    </source>
</evidence>